<sequence>MTPSPCHRSPQKNRDDIGFESKTPIPNRTLSPGHWSISIQKRRYRSRISDPLIPKNMAHHHAIAVPANREQYAPQRSKCRIADSRSDIVSFCMDTPMAW</sequence>
<evidence type="ECO:0000313" key="2">
    <source>
        <dbReference type="EMBL" id="GBM29575.1"/>
    </source>
</evidence>
<reference evidence="2 3" key="1">
    <citation type="journal article" date="2019" name="Sci. Rep.">
        <title>Orb-weaving spider Araneus ventricosus genome elucidates the spidroin gene catalogue.</title>
        <authorList>
            <person name="Kono N."/>
            <person name="Nakamura H."/>
            <person name="Ohtoshi R."/>
            <person name="Moran D.A.P."/>
            <person name="Shinohara A."/>
            <person name="Yoshida Y."/>
            <person name="Fujiwara M."/>
            <person name="Mori M."/>
            <person name="Tomita M."/>
            <person name="Arakawa K."/>
        </authorList>
    </citation>
    <scope>NUCLEOTIDE SEQUENCE [LARGE SCALE GENOMIC DNA]</scope>
</reference>
<dbReference type="Proteomes" id="UP000499080">
    <property type="component" value="Unassembled WGS sequence"/>
</dbReference>
<dbReference type="EMBL" id="BGPR01170652">
    <property type="protein sequence ID" value="GBM29575.1"/>
    <property type="molecule type" value="Genomic_DNA"/>
</dbReference>
<protein>
    <submittedName>
        <fullName evidence="2">Uncharacterized protein</fullName>
    </submittedName>
</protein>
<organism evidence="2 3">
    <name type="scientific">Araneus ventricosus</name>
    <name type="common">Orbweaver spider</name>
    <name type="synonym">Epeira ventricosa</name>
    <dbReference type="NCBI Taxonomy" id="182803"/>
    <lineage>
        <taxon>Eukaryota</taxon>
        <taxon>Metazoa</taxon>
        <taxon>Ecdysozoa</taxon>
        <taxon>Arthropoda</taxon>
        <taxon>Chelicerata</taxon>
        <taxon>Arachnida</taxon>
        <taxon>Araneae</taxon>
        <taxon>Araneomorphae</taxon>
        <taxon>Entelegynae</taxon>
        <taxon>Araneoidea</taxon>
        <taxon>Araneidae</taxon>
        <taxon>Araneus</taxon>
    </lineage>
</organism>
<comment type="caution">
    <text evidence="2">The sequence shown here is derived from an EMBL/GenBank/DDBJ whole genome shotgun (WGS) entry which is preliminary data.</text>
</comment>
<keyword evidence="3" id="KW-1185">Reference proteome</keyword>
<gene>
    <name evidence="2" type="ORF">AVEN_180359_1</name>
</gene>
<accession>A0A4Y2ENV0</accession>
<feature type="region of interest" description="Disordered" evidence="1">
    <location>
        <begin position="1"/>
        <end position="36"/>
    </location>
</feature>
<evidence type="ECO:0000313" key="3">
    <source>
        <dbReference type="Proteomes" id="UP000499080"/>
    </source>
</evidence>
<dbReference type="AlphaFoldDB" id="A0A4Y2ENV0"/>
<evidence type="ECO:0000256" key="1">
    <source>
        <dbReference type="SAM" id="MobiDB-lite"/>
    </source>
</evidence>
<name>A0A4Y2ENV0_ARAVE</name>
<proteinExistence type="predicted"/>